<reference evidence="2 3" key="1">
    <citation type="journal article" date="2016" name="BMC Genomics">
        <title>Comparative genomic and transcriptomic analyses of the Fuzhuan brick tea-fermentation fungus Aspergillus cristatus.</title>
        <authorList>
            <person name="Ge Y."/>
            <person name="Wang Y."/>
            <person name="Liu Y."/>
            <person name="Tan Y."/>
            <person name="Ren X."/>
            <person name="Zhang X."/>
            <person name="Hyde K.D."/>
            <person name="Liu Y."/>
            <person name="Liu Z."/>
        </authorList>
    </citation>
    <scope>NUCLEOTIDE SEQUENCE [LARGE SCALE GENOMIC DNA]</scope>
    <source>
        <strain evidence="2 3">GZAAS20.1005</strain>
    </source>
</reference>
<dbReference type="AlphaFoldDB" id="A0A1E3B4X3"/>
<evidence type="ECO:0000313" key="3">
    <source>
        <dbReference type="Proteomes" id="UP000094569"/>
    </source>
</evidence>
<evidence type="ECO:0000313" key="2">
    <source>
        <dbReference type="EMBL" id="ODM15969.1"/>
    </source>
</evidence>
<dbReference type="Proteomes" id="UP000094569">
    <property type="component" value="Unassembled WGS sequence"/>
</dbReference>
<comment type="caution">
    <text evidence="2">The sequence shown here is derived from an EMBL/GenBank/DDBJ whole genome shotgun (WGS) entry which is preliminary data.</text>
</comment>
<gene>
    <name evidence="2" type="ORF">SI65_08403</name>
    <name evidence="1" type="ORF">SI65_10329</name>
</gene>
<dbReference type="VEuPathDB" id="FungiDB:SI65_08403"/>
<dbReference type="EMBL" id="JXNT01000013">
    <property type="protein sequence ID" value="ODM15969.1"/>
    <property type="molecule type" value="Genomic_DNA"/>
</dbReference>
<sequence>MNKTSRFYMIGIPQVPGCPRGVLVDGIEEFACKDVVIDSSQEKTFTDMPAGIGSMAVPFRLKIDEELLPPPVRIAFNKRRKMAQEAAARFIDDALWIGIGSHIGLEKSTWLL</sequence>
<evidence type="ECO:0000313" key="1">
    <source>
        <dbReference type="EMBL" id="ODM14250.1"/>
    </source>
</evidence>
<name>A0A1E3B4X3_ASPCR</name>
<keyword evidence="3" id="KW-1185">Reference proteome</keyword>
<protein>
    <submittedName>
        <fullName evidence="2">Uncharacterized protein</fullName>
    </submittedName>
</protein>
<accession>A0A1E3B4X3</accession>
<organism evidence="2 3">
    <name type="scientific">Aspergillus cristatus</name>
    <name type="common">Chinese Fuzhuan brick tea-fermentation fungus</name>
    <name type="synonym">Eurotium cristatum</name>
    <dbReference type="NCBI Taxonomy" id="573508"/>
    <lineage>
        <taxon>Eukaryota</taxon>
        <taxon>Fungi</taxon>
        <taxon>Dikarya</taxon>
        <taxon>Ascomycota</taxon>
        <taxon>Pezizomycotina</taxon>
        <taxon>Eurotiomycetes</taxon>
        <taxon>Eurotiomycetidae</taxon>
        <taxon>Eurotiales</taxon>
        <taxon>Aspergillaceae</taxon>
        <taxon>Aspergillus</taxon>
        <taxon>Aspergillus subgen. Aspergillus</taxon>
    </lineage>
</organism>
<dbReference type="EMBL" id="JXNT01000032">
    <property type="protein sequence ID" value="ODM14250.1"/>
    <property type="molecule type" value="Genomic_DNA"/>
</dbReference>
<dbReference type="VEuPathDB" id="FungiDB:SI65_10329"/>
<proteinExistence type="predicted"/>